<evidence type="ECO:0000313" key="2">
    <source>
        <dbReference type="EMBL" id="KAK9075183.1"/>
    </source>
</evidence>
<feature type="region of interest" description="Disordered" evidence="1">
    <location>
        <begin position="361"/>
        <end position="396"/>
    </location>
</feature>
<protein>
    <submittedName>
        <fullName evidence="2">Uncharacterized protein</fullName>
    </submittedName>
</protein>
<reference evidence="2 3" key="1">
    <citation type="submission" date="2024-04" db="EMBL/GenBank/DDBJ databases">
        <title>The reference genome of an endangered Asteraceae, Deinandra increscens subsp. villosa, native to the Central Coast of California.</title>
        <authorList>
            <person name="Guilliams M."/>
            <person name="Hasenstab-Lehman K."/>
            <person name="Meyer R."/>
            <person name="Mcevoy S."/>
        </authorList>
    </citation>
    <scope>NUCLEOTIDE SEQUENCE [LARGE SCALE GENOMIC DNA]</scope>
    <source>
        <tissue evidence="2">Leaf</tissue>
    </source>
</reference>
<dbReference type="InterPro" id="IPR045882">
    <property type="entry name" value="GPT1/2"/>
</dbReference>
<dbReference type="PANTHER" id="PTHR33737:SF2">
    <property type="entry name" value="OS12G0102700 PROTEIN"/>
    <property type="match status" value="1"/>
</dbReference>
<accession>A0AAP0DLE9</accession>
<dbReference type="GO" id="GO:0008017">
    <property type="term" value="F:microtubule binding"/>
    <property type="evidence" value="ECO:0007669"/>
    <property type="project" value="InterPro"/>
</dbReference>
<feature type="compositionally biased region" description="Low complexity" evidence="1">
    <location>
        <begin position="369"/>
        <end position="378"/>
    </location>
</feature>
<evidence type="ECO:0000313" key="3">
    <source>
        <dbReference type="Proteomes" id="UP001408789"/>
    </source>
</evidence>
<evidence type="ECO:0000256" key="1">
    <source>
        <dbReference type="SAM" id="MobiDB-lite"/>
    </source>
</evidence>
<dbReference type="AlphaFoldDB" id="A0AAP0DLE9"/>
<feature type="region of interest" description="Disordered" evidence="1">
    <location>
        <begin position="161"/>
        <end position="214"/>
    </location>
</feature>
<dbReference type="PANTHER" id="PTHR33737">
    <property type="entry name" value="OS05G0121800 PROTEIN"/>
    <property type="match status" value="1"/>
</dbReference>
<proteinExistence type="predicted"/>
<feature type="compositionally biased region" description="Polar residues" evidence="1">
    <location>
        <begin position="473"/>
        <end position="484"/>
    </location>
</feature>
<keyword evidence="3" id="KW-1185">Reference proteome</keyword>
<dbReference type="Proteomes" id="UP001408789">
    <property type="component" value="Unassembled WGS sequence"/>
</dbReference>
<feature type="compositionally biased region" description="Low complexity" evidence="1">
    <location>
        <begin position="516"/>
        <end position="528"/>
    </location>
</feature>
<dbReference type="EMBL" id="JBCNJP010000007">
    <property type="protein sequence ID" value="KAK9075183.1"/>
    <property type="molecule type" value="Genomic_DNA"/>
</dbReference>
<sequence length="715" mass="78902">MTSLDRQFEEKASCFKDVLQLEENVCCGKDLVNHISRQSEVNEKVKGQRVSGKEHQLSAILDDVNEGVWPEPKRSSLAWDSAFFTCAGLLDPEELHMLNKGFKKISPTQKDDKRSKVATKFGCTQSNAISCKKMNTCPQNKSRTGAIQNVTAVKGMQDKTRTLQDSKRCRSGGLPKSNAFTTPTTEKFHRLYESSASASSKSSSERKVKPKGMKLVNSPSSVLHFPQLSAIFDDVKEDVQPEPKRSSFLRKSLSWDSDFFTSDGLLDSEELHMLNKGFKKTPITQEDGIRLEVATKFGCSESNAISCKKINTCSQNKSRMGAIQNGAAVKGMQDKTRTLQDSKRCRLSGLSVSNAFRTPTTEKFHRSYESSSIGSSKSSSEHKVKPKGMKLVNSPSSVLHFPQLSAQSEDVKEDGQPEPKGPSFLRESIAWDSAFFSTDGLLDHEELFVLHKGFKKTPLAQKDDKRSKVATKISGSQSNASQDSKTTRSKRTLSGGLPKSNAITIPTTKNIQCSYEPSSTASSQNSSESEVNLKGVKLSSSPSSVLYFPLSSSPTSSDDGWLSESLCSTTITHQSPIPELDFHSKNSKEKKLISENATIKSSSLRMPSPRIGFFDMLGTKNCNINKHRVLNKSKKGAKIRVALLEQIKSIRFWERRKAKMGYTKGLFSVIMRDGEPLVKKLAAVSVFGVLPGAMIASLVYSPPDFIYHKKSSSQQ</sequence>
<gene>
    <name evidence="2" type="ORF">SSX86_003504</name>
</gene>
<name>A0AAP0DLE9_9ASTR</name>
<organism evidence="2 3">
    <name type="scientific">Deinandra increscens subsp. villosa</name>
    <dbReference type="NCBI Taxonomy" id="3103831"/>
    <lineage>
        <taxon>Eukaryota</taxon>
        <taxon>Viridiplantae</taxon>
        <taxon>Streptophyta</taxon>
        <taxon>Embryophyta</taxon>
        <taxon>Tracheophyta</taxon>
        <taxon>Spermatophyta</taxon>
        <taxon>Magnoliopsida</taxon>
        <taxon>eudicotyledons</taxon>
        <taxon>Gunneridae</taxon>
        <taxon>Pentapetalae</taxon>
        <taxon>asterids</taxon>
        <taxon>campanulids</taxon>
        <taxon>Asterales</taxon>
        <taxon>Asteraceae</taxon>
        <taxon>Asteroideae</taxon>
        <taxon>Heliantheae alliance</taxon>
        <taxon>Madieae</taxon>
        <taxon>Madiinae</taxon>
        <taxon>Deinandra</taxon>
    </lineage>
</organism>
<feature type="compositionally biased region" description="Polar residues" evidence="1">
    <location>
        <begin position="501"/>
        <end position="515"/>
    </location>
</feature>
<feature type="region of interest" description="Disordered" evidence="1">
    <location>
        <begin position="459"/>
        <end position="528"/>
    </location>
</feature>
<comment type="caution">
    <text evidence="2">The sequence shown here is derived from an EMBL/GenBank/DDBJ whole genome shotgun (WGS) entry which is preliminary data.</text>
</comment>